<dbReference type="AlphaFoldDB" id="A0A804P659"/>
<accession>A0A804P659</accession>
<name>A0A804P659_MAIZE</name>
<keyword evidence="2" id="KW-1185">Reference proteome</keyword>
<dbReference type="InParanoid" id="A0A804P659"/>
<reference evidence="2" key="1">
    <citation type="journal article" date="2009" name="Science">
        <title>The B73 maize genome: complexity, diversity, and dynamics.</title>
        <authorList>
            <person name="Schnable P.S."/>
            <person name="Ware D."/>
            <person name="Fulton R.S."/>
            <person name="Stein J.C."/>
            <person name="Wei F."/>
            <person name="Pasternak S."/>
            <person name="Liang C."/>
            <person name="Zhang J."/>
            <person name="Fulton L."/>
            <person name="Graves T.A."/>
            <person name="Minx P."/>
            <person name="Reily A.D."/>
            <person name="Courtney L."/>
            <person name="Kruchowski S.S."/>
            <person name="Tomlinson C."/>
            <person name="Strong C."/>
            <person name="Delehaunty K."/>
            <person name="Fronick C."/>
            <person name="Courtney B."/>
            <person name="Rock S.M."/>
            <person name="Belter E."/>
            <person name="Du F."/>
            <person name="Kim K."/>
            <person name="Abbott R.M."/>
            <person name="Cotton M."/>
            <person name="Levy A."/>
            <person name="Marchetto P."/>
            <person name="Ochoa K."/>
            <person name="Jackson S.M."/>
            <person name="Gillam B."/>
            <person name="Chen W."/>
            <person name="Yan L."/>
            <person name="Higginbotham J."/>
            <person name="Cardenas M."/>
            <person name="Waligorski J."/>
            <person name="Applebaum E."/>
            <person name="Phelps L."/>
            <person name="Falcone J."/>
            <person name="Kanchi K."/>
            <person name="Thane T."/>
            <person name="Scimone A."/>
            <person name="Thane N."/>
            <person name="Henke J."/>
            <person name="Wang T."/>
            <person name="Ruppert J."/>
            <person name="Shah N."/>
            <person name="Rotter K."/>
            <person name="Hodges J."/>
            <person name="Ingenthron E."/>
            <person name="Cordes M."/>
            <person name="Kohlberg S."/>
            <person name="Sgro J."/>
            <person name="Delgado B."/>
            <person name="Mead K."/>
            <person name="Chinwalla A."/>
            <person name="Leonard S."/>
            <person name="Crouse K."/>
            <person name="Collura K."/>
            <person name="Kudrna D."/>
            <person name="Currie J."/>
            <person name="He R."/>
            <person name="Angelova A."/>
            <person name="Rajasekar S."/>
            <person name="Mueller T."/>
            <person name="Lomeli R."/>
            <person name="Scara G."/>
            <person name="Ko A."/>
            <person name="Delaney K."/>
            <person name="Wissotski M."/>
            <person name="Lopez G."/>
            <person name="Campos D."/>
            <person name="Braidotti M."/>
            <person name="Ashley E."/>
            <person name="Golser W."/>
            <person name="Kim H."/>
            <person name="Lee S."/>
            <person name="Lin J."/>
            <person name="Dujmic Z."/>
            <person name="Kim W."/>
            <person name="Talag J."/>
            <person name="Zuccolo A."/>
            <person name="Fan C."/>
            <person name="Sebastian A."/>
            <person name="Kramer M."/>
            <person name="Spiegel L."/>
            <person name="Nascimento L."/>
            <person name="Zutavern T."/>
            <person name="Miller B."/>
            <person name="Ambroise C."/>
            <person name="Muller S."/>
            <person name="Spooner W."/>
            <person name="Narechania A."/>
            <person name="Ren L."/>
            <person name="Wei S."/>
            <person name="Kumari S."/>
            <person name="Faga B."/>
            <person name="Levy M.J."/>
            <person name="McMahan L."/>
            <person name="Van Buren P."/>
            <person name="Vaughn M.W."/>
            <person name="Ying K."/>
            <person name="Yeh C.-T."/>
            <person name="Emrich S.J."/>
            <person name="Jia Y."/>
            <person name="Kalyanaraman A."/>
            <person name="Hsia A.-P."/>
            <person name="Barbazuk W.B."/>
            <person name="Baucom R.S."/>
            <person name="Brutnell T.P."/>
            <person name="Carpita N.C."/>
            <person name="Chaparro C."/>
            <person name="Chia J.-M."/>
            <person name="Deragon J.-M."/>
            <person name="Estill J.C."/>
            <person name="Fu Y."/>
            <person name="Jeddeloh J.A."/>
            <person name="Han Y."/>
            <person name="Lee H."/>
            <person name="Li P."/>
            <person name="Lisch D.R."/>
            <person name="Liu S."/>
            <person name="Liu Z."/>
            <person name="Nagel D.H."/>
            <person name="McCann M.C."/>
            <person name="SanMiguel P."/>
            <person name="Myers A.M."/>
            <person name="Nettleton D."/>
            <person name="Nguyen J."/>
            <person name="Penning B.W."/>
            <person name="Ponnala L."/>
            <person name="Schneider K.L."/>
            <person name="Schwartz D.C."/>
            <person name="Sharma A."/>
            <person name="Soderlund C."/>
            <person name="Springer N.M."/>
            <person name="Sun Q."/>
            <person name="Wang H."/>
            <person name="Waterman M."/>
            <person name="Westerman R."/>
            <person name="Wolfgruber T.K."/>
            <person name="Yang L."/>
            <person name="Yu Y."/>
            <person name="Zhang L."/>
            <person name="Zhou S."/>
            <person name="Zhu Q."/>
            <person name="Bennetzen J.L."/>
            <person name="Dawe R.K."/>
            <person name="Jiang J."/>
            <person name="Jiang N."/>
            <person name="Presting G.G."/>
            <person name="Wessler S.R."/>
            <person name="Aluru S."/>
            <person name="Martienssen R.A."/>
            <person name="Clifton S.W."/>
            <person name="McCombie W.R."/>
            <person name="Wing R.A."/>
            <person name="Wilson R.K."/>
        </authorList>
    </citation>
    <scope>NUCLEOTIDE SEQUENCE [LARGE SCALE GENOMIC DNA]</scope>
    <source>
        <strain evidence="2">cv. B73</strain>
    </source>
</reference>
<reference evidence="1" key="2">
    <citation type="submission" date="2019-07" db="EMBL/GenBank/DDBJ databases">
        <authorList>
            <person name="Seetharam A."/>
            <person name="Woodhouse M."/>
            <person name="Cannon E."/>
        </authorList>
    </citation>
    <scope>NUCLEOTIDE SEQUENCE [LARGE SCALE GENOMIC DNA]</scope>
    <source>
        <strain evidence="1">cv. B73</strain>
    </source>
</reference>
<reference evidence="1" key="3">
    <citation type="submission" date="2021-05" db="UniProtKB">
        <authorList>
            <consortium name="EnsemblPlants"/>
        </authorList>
    </citation>
    <scope>IDENTIFICATION</scope>
    <source>
        <strain evidence="1">cv. B73</strain>
    </source>
</reference>
<sequence>MAALVHPTKHASKLGTCIHTYRLVSACIQVWTRLHPDEQPIRRYVLLYPVHVMSASGMFSFWTSKSAYEHLNLYLASQQGALQASDRWMWSLDETCLLQQRC</sequence>
<evidence type="ECO:0000313" key="2">
    <source>
        <dbReference type="Proteomes" id="UP000007305"/>
    </source>
</evidence>
<organism evidence="1 2">
    <name type="scientific">Zea mays</name>
    <name type="common">Maize</name>
    <dbReference type="NCBI Taxonomy" id="4577"/>
    <lineage>
        <taxon>Eukaryota</taxon>
        <taxon>Viridiplantae</taxon>
        <taxon>Streptophyta</taxon>
        <taxon>Embryophyta</taxon>
        <taxon>Tracheophyta</taxon>
        <taxon>Spermatophyta</taxon>
        <taxon>Magnoliopsida</taxon>
        <taxon>Liliopsida</taxon>
        <taxon>Poales</taxon>
        <taxon>Poaceae</taxon>
        <taxon>PACMAD clade</taxon>
        <taxon>Panicoideae</taxon>
        <taxon>Andropogonodae</taxon>
        <taxon>Andropogoneae</taxon>
        <taxon>Tripsacinae</taxon>
        <taxon>Zea</taxon>
    </lineage>
</organism>
<evidence type="ECO:0000313" key="1">
    <source>
        <dbReference type="EnsemblPlants" id="Zm00001eb210910_P001"/>
    </source>
</evidence>
<proteinExistence type="predicted"/>
<dbReference type="Proteomes" id="UP000007305">
    <property type="component" value="Chromosome 5"/>
</dbReference>
<dbReference type="Gramene" id="Zm00001eb210910_T001">
    <property type="protein sequence ID" value="Zm00001eb210910_P001"/>
    <property type="gene ID" value="Zm00001eb210910"/>
</dbReference>
<dbReference type="EnsemblPlants" id="Zm00001eb210910_T001">
    <property type="protein sequence ID" value="Zm00001eb210910_P001"/>
    <property type="gene ID" value="Zm00001eb210910"/>
</dbReference>
<protein>
    <submittedName>
        <fullName evidence="1">Uncharacterized protein</fullName>
    </submittedName>
</protein>